<name>A0ABS7EYI4_9PROT</name>
<comment type="caution">
    <text evidence="8">The sequence shown here is derived from an EMBL/GenBank/DDBJ whole genome shotgun (WGS) entry which is preliminary data.</text>
</comment>
<feature type="modified residue" description="4-aspartylphosphate" evidence="6">
    <location>
        <position position="66"/>
    </location>
</feature>
<dbReference type="Pfam" id="PF00072">
    <property type="entry name" value="Response_reg"/>
    <property type="match status" value="1"/>
</dbReference>
<dbReference type="PANTHER" id="PTHR48111:SF1">
    <property type="entry name" value="TWO-COMPONENT RESPONSE REGULATOR ORR33"/>
    <property type="match status" value="1"/>
</dbReference>
<dbReference type="EMBL" id="JAHZUY010000003">
    <property type="protein sequence ID" value="MBW8268406.1"/>
    <property type="molecule type" value="Genomic_DNA"/>
</dbReference>
<dbReference type="PROSITE" id="PS50110">
    <property type="entry name" value="RESPONSE_REGULATORY"/>
    <property type="match status" value="1"/>
</dbReference>
<reference evidence="8 9" key="1">
    <citation type="submission" date="2021-08" db="EMBL/GenBank/DDBJ databases">
        <title>Caldovatus sediminis gen. nov., sp. nov., a moderately thermophilic bacterium isolated from a hot spring.</title>
        <authorList>
            <person name="Hu C.-J."/>
            <person name="Li W.-J."/>
            <person name="Xian W.-D."/>
        </authorList>
    </citation>
    <scope>NUCLEOTIDE SEQUENCE [LARGE SCALE GENOMIC DNA]</scope>
    <source>
        <strain evidence="8 9">SYSU G05006</strain>
    </source>
</reference>
<evidence type="ECO:0000259" key="7">
    <source>
        <dbReference type="PROSITE" id="PS50110"/>
    </source>
</evidence>
<dbReference type="PANTHER" id="PTHR48111">
    <property type="entry name" value="REGULATOR OF RPOS"/>
    <property type="match status" value="1"/>
</dbReference>
<evidence type="ECO:0000256" key="6">
    <source>
        <dbReference type="PROSITE-ProRule" id="PRU00169"/>
    </source>
</evidence>
<dbReference type="InterPro" id="IPR039420">
    <property type="entry name" value="WalR-like"/>
</dbReference>
<evidence type="ECO:0000313" key="9">
    <source>
        <dbReference type="Proteomes" id="UP001519924"/>
    </source>
</evidence>
<keyword evidence="3" id="KW-0805">Transcription regulation</keyword>
<keyword evidence="5" id="KW-0804">Transcription</keyword>
<feature type="domain" description="Response regulatory" evidence="7">
    <location>
        <begin position="17"/>
        <end position="133"/>
    </location>
</feature>
<dbReference type="SMART" id="SM00448">
    <property type="entry name" value="REC"/>
    <property type="match status" value="1"/>
</dbReference>
<evidence type="ECO:0000256" key="1">
    <source>
        <dbReference type="ARBA" id="ARBA00022553"/>
    </source>
</evidence>
<dbReference type="SUPFAM" id="SSF52172">
    <property type="entry name" value="CheY-like"/>
    <property type="match status" value="1"/>
</dbReference>
<evidence type="ECO:0000256" key="5">
    <source>
        <dbReference type="ARBA" id="ARBA00023163"/>
    </source>
</evidence>
<dbReference type="Gene3D" id="3.40.50.2300">
    <property type="match status" value="1"/>
</dbReference>
<gene>
    <name evidence="8" type="ORF">K1J50_02795</name>
</gene>
<keyword evidence="1 6" id="KW-0597">Phosphoprotein</keyword>
<keyword evidence="4" id="KW-0238">DNA-binding</keyword>
<dbReference type="Proteomes" id="UP001519924">
    <property type="component" value="Unassembled WGS sequence"/>
</dbReference>
<keyword evidence="2" id="KW-0902">Two-component regulatory system</keyword>
<evidence type="ECO:0000313" key="8">
    <source>
        <dbReference type="EMBL" id="MBW8268406.1"/>
    </source>
</evidence>
<sequence>MRAEGGGAVEGAPSRRSCLVVDDSAMVRRAARRILEELGLAVREAEDGAQALAACRASLPDAVLLDWNMPGMDGMAFLRQARAEFGPGRPVVVLCTAESALARIVEALEAGAQEYVMKPFDAEILGGKLARLGLVAPPGGGA</sequence>
<protein>
    <submittedName>
        <fullName evidence="8">Response regulator</fullName>
    </submittedName>
</protein>
<keyword evidence="9" id="KW-1185">Reference proteome</keyword>
<evidence type="ECO:0000256" key="4">
    <source>
        <dbReference type="ARBA" id="ARBA00023125"/>
    </source>
</evidence>
<dbReference type="RefSeq" id="WP_220115903.1">
    <property type="nucleotide sequence ID" value="NZ_JAHZUY010000003.1"/>
</dbReference>
<evidence type="ECO:0000256" key="3">
    <source>
        <dbReference type="ARBA" id="ARBA00023015"/>
    </source>
</evidence>
<dbReference type="InterPro" id="IPR001789">
    <property type="entry name" value="Sig_transdc_resp-reg_receiver"/>
</dbReference>
<dbReference type="InterPro" id="IPR011006">
    <property type="entry name" value="CheY-like_superfamily"/>
</dbReference>
<evidence type="ECO:0000256" key="2">
    <source>
        <dbReference type="ARBA" id="ARBA00023012"/>
    </source>
</evidence>
<accession>A0ABS7EYI4</accession>
<proteinExistence type="predicted"/>
<organism evidence="8 9">
    <name type="scientific">Caldovatus aquaticus</name>
    <dbReference type="NCBI Taxonomy" id="2865671"/>
    <lineage>
        <taxon>Bacteria</taxon>
        <taxon>Pseudomonadati</taxon>
        <taxon>Pseudomonadota</taxon>
        <taxon>Alphaproteobacteria</taxon>
        <taxon>Acetobacterales</taxon>
        <taxon>Roseomonadaceae</taxon>
        <taxon>Caldovatus</taxon>
    </lineage>
</organism>